<accession>A0AAD1UNH5</accession>
<dbReference type="EMBL" id="CAMPGE010011815">
    <property type="protein sequence ID" value="CAI2370623.1"/>
    <property type="molecule type" value="Genomic_DNA"/>
</dbReference>
<gene>
    <name evidence="2" type="ORF">ECRASSUSDP1_LOCUS11940</name>
</gene>
<dbReference type="AlphaFoldDB" id="A0AAD1UNH5"/>
<feature type="transmembrane region" description="Helical" evidence="1">
    <location>
        <begin position="249"/>
        <end position="267"/>
    </location>
</feature>
<keyword evidence="1" id="KW-0812">Transmembrane</keyword>
<proteinExistence type="predicted"/>
<sequence length="269" mass="31073">MNEGHKLSVLELDIEKQKLYRSDGRSYHYEECDYNLIKTQESISEPKESFQPVPSIKSHWPDNSNIICYGERETQDESEDIIQTSCQNRLIYRSNFLHKVKCETLMEVSPKPGVTNRQEWSDRVGGVWEGFQHSNSSQNIYSSQENITIQIKENFDENKCLKSYSISVSEVISIEKFREGLESTSSEPILWHDQGKIHEIHKNSLENLFAKSTSLAKEVKRKIDILLEYGSDSFVALASLSFNLSNSKIVTIFNFVLLVTIFIKFMIII</sequence>
<evidence type="ECO:0000313" key="3">
    <source>
        <dbReference type="Proteomes" id="UP001295684"/>
    </source>
</evidence>
<organism evidence="2 3">
    <name type="scientific">Euplotes crassus</name>
    <dbReference type="NCBI Taxonomy" id="5936"/>
    <lineage>
        <taxon>Eukaryota</taxon>
        <taxon>Sar</taxon>
        <taxon>Alveolata</taxon>
        <taxon>Ciliophora</taxon>
        <taxon>Intramacronucleata</taxon>
        <taxon>Spirotrichea</taxon>
        <taxon>Hypotrichia</taxon>
        <taxon>Euplotida</taxon>
        <taxon>Euplotidae</taxon>
        <taxon>Moneuplotes</taxon>
    </lineage>
</organism>
<protein>
    <submittedName>
        <fullName evidence="2">Uncharacterized protein</fullName>
    </submittedName>
</protein>
<name>A0AAD1UNH5_EUPCR</name>
<keyword evidence="3" id="KW-1185">Reference proteome</keyword>
<reference evidence="2" key="1">
    <citation type="submission" date="2023-07" db="EMBL/GenBank/DDBJ databases">
        <authorList>
            <consortium name="AG Swart"/>
            <person name="Singh M."/>
            <person name="Singh A."/>
            <person name="Seah K."/>
            <person name="Emmerich C."/>
        </authorList>
    </citation>
    <scope>NUCLEOTIDE SEQUENCE</scope>
    <source>
        <strain evidence="2">DP1</strain>
    </source>
</reference>
<comment type="caution">
    <text evidence="2">The sequence shown here is derived from an EMBL/GenBank/DDBJ whole genome shotgun (WGS) entry which is preliminary data.</text>
</comment>
<keyword evidence="1" id="KW-0472">Membrane</keyword>
<keyword evidence="1" id="KW-1133">Transmembrane helix</keyword>
<evidence type="ECO:0000313" key="2">
    <source>
        <dbReference type="EMBL" id="CAI2370623.1"/>
    </source>
</evidence>
<evidence type="ECO:0000256" key="1">
    <source>
        <dbReference type="SAM" id="Phobius"/>
    </source>
</evidence>
<dbReference type="Proteomes" id="UP001295684">
    <property type="component" value="Unassembled WGS sequence"/>
</dbReference>